<sequence length="128" mass="13850">MQEKQGPYFFRVFNKTVKAQRASGAWRARAAAILRDGWELPVWTSTPRDLFLFASAGVIGRPAARRAAAHCLRVIYSKVVSTTCLLYLGATFHNPNSFASAGGPTLFAVSIKGGRRRAGGPLPTPSTK</sequence>
<evidence type="ECO:0000313" key="2">
    <source>
        <dbReference type="Proteomes" id="UP000299102"/>
    </source>
</evidence>
<name>A0A4C1SIL3_EUMVA</name>
<evidence type="ECO:0000313" key="1">
    <source>
        <dbReference type="EMBL" id="GBP01959.1"/>
    </source>
</evidence>
<proteinExistence type="predicted"/>
<gene>
    <name evidence="1" type="ORF">EVAR_68351_1</name>
</gene>
<dbReference type="EMBL" id="BGZK01003500">
    <property type="protein sequence ID" value="GBP01959.1"/>
    <property type="molecule type" value="Genomic_DNA"/>
</dbReference>
<dbReference type="AlphaFoldDB" id="A0A4C1SIL3"/>
<reference evidence="1 2" key="1">
    <citation type="journal article" date="2019" name="Commun. Biol.">
        <title>The bagworm genome reveals a unique fibroin gene that provides high tensile strength.</title>
        <authorList>
            <person name="Kono N."/>
            <person name="Nakamura H."/>
            <person name="Ohtoshi R."/>
            <person name="Tomita M."/>
            <person name="Numata K."/>
            <person name="Arakawa K."/>
        </authorList>
    </citation>
    <scope>NUCLEOTIDE SEQUENCE [LARGE SCALE GENOMIC DNA]</scope>
</reference>
<comment type="caution">
    <text evidence="1">The sequence shown here is derived from an EMBL/GenBank/DDBJ whole genome shotgun (WGS) entry which is preliminary data.</text>
</comment>
<organism evidence="1 2">
    <name type="scientific">Eumeta variegata</name>
    <name type="common">Bagworm moth</name>
    <name type="synonym">Eumeta japonica</name>
    <dbReference type="NCBI Taxonomy" id="151549"/>
    <lineage>
        <taxon>Eukaryota</taxon>
        <taxon>Metazoa</taxon>
        <taxon>Ecdysozoa</taxon>
        <taxon>Arthropoda</taxon>
        <taxon>Hexapoda</taxon>
        <taxon>Insecta</taxon>
        <taxon>Pterygota</taxon>
        <taxon>Neoptera</taxon>
        <taxon>Endopterygota</taxon>
        <taxon>Lepidoptera</taxon>
        <taxon>Glossata</taxon>
        <taxon>Ditrysia</taxon>
        <taxon>Tineoidea</taxon>
        <taxon>Psychidae</taxon>
        <taxon>Oiketicinae</taxon>
        <taxon>Eumeta</taxon>
    </lineage>
</organism>
<protein>
    <submittedName>
        <fullName evidence="1">Uncharacterized protein</fullName>
    </submittedName>
</protein>
<accession>A0A4C1SIL3</accession>
<dbReference type="Proteomes" id="UP000299102">
    <property type="component" value="Unassembled WGS sequence"/>
</dbReference>
<keyword evidence="2" id="KW-1185">Reference proteome</keyword>